<comment type="caution">
    <text evidence="1">The sequence shown here is derived from an EMBL/GenBank/DDBJ whole genome shotgun (WGS) entry which is preliminary data.</text>
</comment>
<dbReference type="VEuPathDB" id="FungiDB:An12g09300"/>
<reference evidence="2" key="1">
    <citation type="submission" date="2018-10" db="EMBL/GenBank/DDBJ databases">
        <title>FDA dAtabase for Regulatory Grade micrObial Sequences (FDA-ARGOS): Supporting development and validation of Infectious Disease Dx tests.</title>
        <authorList>
            <person name="Kerrigan L."/>
            <person name="Tallon L."/>
            <person name="Sadzewicz L."/>
            <person name="Sengamalay N."/>
            <person name="Ott S."/>
            <person name="Godinez A."/>
            <person name="Nagaraj S."/>
            <person name="Vavikolanu K."/>
            <person name="Nadendla S."/>
            <person name="George J."/>
            <person name="Sichtig H."/>
        </authorList>
    </citation>
    <scope>NUCLEOTIDE SEQUENCE [LARGE SCALE GENOMIC DNA]</scope>
    <source>
        <strain evidence="2">FDAARGOS_311</strain>
    </source>
</reference>
<proteinExistence type="predicted"/>
<dbReference type="Proteomes" id="UP000197666">
    <property type="component" value="Unassembled WGS sequence"/>
</dbReference>
<accession>A0A505IE39</accession>
<protein>
    <submittedName>
        <fullName evidence="1">Uncharacterized protein</fullName>
    </submittedName>
</protein>
<dbReference type="VEuPathDB" id="FungiDB:ATCC64974_27490"/>
<evidence type="ECO:0000313" key="1">
    <source>
        <dbReference type="EMBL" id="TPR06385.1"/>
    </source>
</evidence>
<organism evidence="1 2">
    <name type="scientific">Aspergillus niger</name>
    <dbReference type="NCBI Taxonomy" id="5061"/>
    <lineage>
        <taxon>Eukaryota</taxon>
        <taxon>Fungi</taxon>
        <taxon>Dikarya</taxon>
        <taxon>Ascomycota</taxon>
        <taxon>Pezizomycotina</taxon>
        <taxon>Eurotiomycetes</taxon>
        <taxon>Eurotiomycetidae</taxon>
        <taxon>Eurotiales</taxon>
        <taxon>Aspergillaceae</taxon>
        <taxon>Aspergillus</taxon>
        <taxon>Aspergillus subgen. Circumdati</taxon>
    </lineage>
</organism>
<name>A0A505IE39_ASPNG</name>
<gene>
    <name evidence="1" type="ORF">CAN33_0021150</name>
</gene>
<evidence type="ECO:0000313" key="2">
    <source>
        <dbReference type="Proteomes" id="UP000197666"/>
    </source>
</evidence>
<dbReference type="EMBL" id="NKJJ02000010">
    <property type="protein sequence ID" value="TPR06385.1"/>
    <property type="molecule type" value="Genomic_DNA"/>
</dbReference>
<dbReference type="AlphaFoldDB" id="A0A505IE39"/>
<sequence>MELTLPTNTPLTTPVPEVDLIVEDQFHDLVLVDTRYIIVQFPDRRLNSIMEFCTSIGFNPNQTLLFRDFIGRAISKAFFGDELQLQWFKAGQIRNMDYITFRNVQRTEPLVGTIQVIVVDFLEPVPGQNLKAAWKPVPGITLQSRKRSWIISEKGIGTLTDLRENSGSLDFTPDAKLYHQNTDYASTIYDQQASEVA</sequence>
<dbReference type="VEuPathDB" id="FungiDB:ASPNIDRAFT2_42060"/>
<dbReference type="VEuPathDB" id="FungiDB:M747DRAFT_304169"/>